<dbReference type="EC" id="1.7.1.17" evidence="6"/>
<name>A0A1H6YFN6_9BACT</name>
<comment type="subunit">
    <text evidence="6">Homodimer.</text>
</comment>
<dbReference type="GO" id="GO:0016655">
    <property type="term" value="F:oxidoreductase activity, acting on NAD(P)H, quinone or similar compound as acceptor"/>
    <property type="evidence" value="ECO:0007669"/>
    <property type="project" value="InterPro"/>
</dbReference>
<dbReference type="PANTHER" id="PTHR43741:SF4">
    <property type="entry name" value="FMN-DEPENDENT NADH:QUINONE OXIDOREDUCTASE"/>
    <property type="match status" value="1"/>
</dbReference>
<comment type="cofactor">
    <cofactor evidence="6">
        <name>FMN</name>
        <dbReference type="ChEBI" id="CHEBI:58210"/>
    </cofactor>
    <text evidence="6">Binds 1 FMN per subunit.</text>
</comment>
<keyword evidence="9" id="KW-1185">Reference proteome</keyword>
<feature type="domain" description="Flavodoxin-like fold" evidence="7">
    <location>
        <begin position="1"/>
        <end position="200"/>
    </location>
</feature>
<comment type="function">
    <text evidence="6">Also exhibits azoreductase activity. Catalyzes the reductive cleavage of the azo bond in aromatic azo compounds to the corresponding amines.</text>
</comment>
<keyword evidence="2 6" id="KW-0288">FMN</keyword>
<gene>
    <name evidence="6" type="primary">azoR</name>
    <name evidence="8" type="ORF">SAMN04487995_4486</name>
</gene>
<dbReference type="HAMAP" id="MF_01216">
    <property type="entry name" value="Azoreductase_type1"/>
    <property type="match status" value="1"/>
</dbReference>
<dbReference type="Proteomes" id="UP000199532">
    <property type="component" value="Unassembled WGS sequence"/>
</dbReference>
<dbReference type="GO" id="GO:0010181">
    <property type="term" value="F:FMN binding"/>
    <property type="evidence" value="ECO:0007669"/>
    <property type="project" value="UniProtKB-UniRule"/>
</dbReference>
<dbReference type="SUPFAM" id="SSF52218">
    <property type="entry name" value="Flavoproteins"/>
    <property type="match status" value="1"/>
</dbReference>
<evidence type="ECO:0000256" key="6">
    <source>
        <dbReference type="HAMAP-Rule" id="MF_01216"/>
    </source>
</evidence>
<proteinExistence type="inferred from homology"/>
<comment type="catalytic activity">
    <reaction evidence="6">
        <text>2 a quinone + NADH + H(+) = 2 a 1,4-benzosemiquinone + NAD(+)</text>
        <dbReference type="Rhea" id="RHEA:65952"/>
        <dbReference type="ChEBI" id="CHEBI:15378"/>
        <dbReference type="ChEBI" id="CHEBI:57540"/>
        <dbReference type="ChEBI" id="CHEBI:57945"/>
        <dbReference type="ChEBI" id="CHEBI:132124"/>
        <dbReference type="ChEBI" id="CHEBI:134225"/>
    </reaction>
</comment>
<feature type="binding site" evidence="6">
    <location>
        <begin position="95"/>
        <end position="98"/>
    </location>
    <ligand>
        <name>FMN</name>
        <dbReference type="ChEBI" id="CHEBI:58210"/>
    </ligand>
</feature>
<dbReference type="Pfam" id="PF02525">
    <property type="entry name" value="Flavodoxin_2"/>
    <property type="match status" value="1"/>
</dbReference>
<dbReference type="PANTHER" id="PTHR43741">
    <property type="entry name" value="FMN-DEPENDENT NADH-AZOREDUCTASE 1"/>
    <property type="match status" value="1"/>
</dbReference>
<reference evidence="8 9" key="1">
    <citation type="submission" date="2016-10" db="EMBL/GenBank/DDBJ databases">
        <authorList>
            <person name="de Groot N.N."/>
        </authorList>
    </citation>
    <scope>NUCLEOTIDE SEQUENCE [LARGE SCALE GENOMIC DNA]</scope>
    <source>
        <strain evidence="8 9">DSM 19938</strain>
    </source>
</reference>
<dbReference type="GO" id="GO:0009055">
    <property type="term" value="F:electron transfer activity"/>
    <property type="evidence" value="ECO:0007669"/>
    <property type="project" value="UniProtKB-UniRule"/>
</dbReference>
<dbReference type="AlphaFoldDB" id="A0A1H6YFN6"/>
<accession>A0A1H6YFN6</accession>
<dbReference type="OrthoDB" id="9805013at2"/>
<keyword evidence="1 6" id="KW-0285">Flavoprotein</keyword>
<dbReference type="EMBL" id="FNXY01000007">
    <property type="protein sequence ID" value="SEJ40059.1"/>
    <property type="molecule type" value="Genomic_DNA"/>
</dbReference>
<dbReference type="InterPro" id="IPR029039">
    <property type="entry name" value="Flavoprotein-like_sf"/>
</dbReference>
<evidence type="ECO:0000313" key="9">
    <source>
        <dbReference type="Proteomes" id="UP000199532"/>
    </source>
</evidence>
<evidence type="ECO:0000256" key="5">
    <source>
        <dbReference type="ARBA" id="ARBA00048542"/>
    </source>
</evidence>
<keyword evidence="4 6" id="KW-0520">NAD</keyword>
<comment type="function">
    <text evidence="6">Quinone reductase that provides resistance to thiol-specific stress caused by electrophilic quinones.</text>
</comment>
<evidence type="ECO:0000256" key="2">
    <source>
        <dbReference type="ARBA" id="ARBA00022643"/>
    </source>
</evidence>
<comment type="similarity">
    <text evidence="6">Belongs to the azoreductase type 1 family.</text>
</comment>
<evidence type="ECO:0000313" key="8">
    <source>
        <dbReference type="EMBL" id="SEJ40059.1"/>
    </source>
</evidence>
<dbReference type="InterPro" id="IPR050104">
    <property type="entry name" value="FMN-dep_NADH:Q_OxRdtase_AzoR1"/>
</dbReference>
<dbReference type="InterPro" id="IPR023048">
    <property type="entry name" value="NADH:quinone_OxRdtase_FMN_depd"/>
</dbReference>
<feature type="binding site" evidence="6">
    <location>
        <begin position="15"/>
        <end position="17"/>
    </location>
    <ligand>
        <name>FMN</name>
        <dbReference type="ChEBI" id="CHEBI:58210"/>
    </ligand>
</feature>
<sequence length="217" mass="24320">MKVLHIDSSIRNGRSVSKALSQLFVNELTEKFKNVEIDYLDLSINTPSHPSALFIQGNYLAPGERTPEMIAELEESERLVDKMHDADIYVLGMPMYNFSVPSNFKTFIDNIVRINRTFQLGGQGAVGLLNNKKVFVINTRGSDFAPAHMTIMDQLTPYLRVVFGFMGLTDITFIDVHPVQFAAAEERAVAIAKAEAQIKETVEKLNIEIVKNTEQLA</sequence>
<feature type="binding site" evidence="6">
    <location>
        <position position="9"/>
    </location>
    <ligand>
        <name>FMN</name>
        <dbReference type="ChEBI" id="CHEBI:58210"/>
    </ligand>
</feature>
<dbReference type="Gene3D" id="3.40.50.360">
    <property type="match status" value="1"/>
</dbReference>
<dbReference type="GO" id="GO:0016652">
    <property type="term" value="F:oxidoreductase activity, acting on NAD(P)H as acceptor"/>
    <property type="evidence" value="ECO:0007669"/>
    <property type="project" value="UniProtKB-UniRule"/>
</dbReference>
<comment type="caution">
    <text evidence="6">Lacks conserved residue(s) required for the propagation of feature annotation.</text>
</comment>
<dbReference type="RefSeq" id="WP_090338484.1">
    <property type="nucleotide sequence ID" value="NZ_FNXY01000007.1"/>
</dbReference>
<evidence type="ECO:0000256" key="4">
    <source>
        <dbReference type="ARBA" id="ARBA00023027"/>
    </source>
</evidence>
<dbReference type="STRING" id="408657.SAMN04487995_4486"/>
<organism evidence="8 9">
    <name type="scientific">Dyadobacter koreensis</name>
    <dbReference type="NCBI Taxonomy" id="408657"/>
    <lineage>
        <taxon>Bacteria</taxon>
        <taxon>Pseudomonadati</taxon>
        <taxon>Bacteroidota</taxon>
        <taxon>Cytophagia</taxon>
        <taxon>Cytophagales</taxon>
        <taxon>Spirosomataceae</taxon>
        <taxon>Dyadobacter</taxon>
    </lineage>
</organism>
<comment type="catalytic activity">
    <reaction evidence="5">
        <text>N,N-dimethyl-1,4-phenylenediamine + anthranilate + 2 NAD(+) = 2-(4-dimethylaminophenyl)diazenylbenzoate + 2 NADH + 2 H(+)</text>
        <dbReference type="Rhea" id="RHEA:55872"/>
        <dbReference type="ChEBI" id="CHEBI:15378"/>
        <dbReference type="ChEBI" id="CHEBI:15783"/>
        <dbReference type="ChEBI" id="CHEBI:16567"/>
        <dbReference type="ChEBI" id="CHEBI:57540"/>
        <dbReference type="ChEBI" id="CHEBI:57945"/>
        <dbReference type="ChEBI" id="CHEBI:71579"/>
        <dbReference type="EC" id="1.7.1.17"/>
    </reaction>
    <physiologicalReaction direction="right-to-left" evidence="5">
        <dbReference type="Rhea" id="RHEA:55874"/>
    </physiologicalReaction>
</comment>
<evidence type="ECO:0000256" key="1">
    <source>
        <dbReference type="ARBA" id="ARBA00022630"/>
    </source>
</evidence>
<evidence type="ECO:0000259" key="7">
    <source>
        <dbReference type="Pfam" id="PF02525"/>
    </source>
</evidence>
<dbReference type="InterPro" id="IPR003680">
    <property type="entry name" value="Flavodoxin_fold"/>
</dbReference>
<protein>
    <recommendedName>
        <fullName evidence="6">FMN dependent NADH:quinone oxidoreductase</fullName>
        <ecNumber evidence="6">1.6.5.-</ecNumber>
    </recommendedName>
    <alternativeName>
        <fullName evidence="6">Azo-dye reductase</fullName>
    </alternativeName>
    <alternativeName>
        <fullName evidence="6">FMN-dependent NADH-azo compound oxidoreductase</fullName>
    </alternativeName>
    <alternativeName>
        <fullName evidence="6">FMN-dependent NADH-azoreductase</fullName>
        <ecNumber evidence="6">1.7.1.17</ecNumber>
    </alternativeName>
</protein>
<keyword evidence="3 6" id="KW-0560">Oxidoreductase</keyword>
<dbReference type="EC" id="1.6.5.-" evidence="6"/>
<evidence type="ECO:0000256" key="3">
    <source>
        <dbReference type="ARBA" id="ARBA00023002"/>
    </source>
</evidence>